<sequence>MTTSNRQTMMFEYIQMQKVATVAQLARHFNVSEMTVRRDLVALEQAALIVRSHGKAEILEQQDIDIKFSQRAIKDLACKRRIAQLALPFLEKASSIYIDASTTAYELLKILPDTRPMTVFTNSFAAFNLISNNINIRPFLIGGFLCKDHNTLDDETSHDIAKKIFVDVAVISCAGFSFEGAFNNAYPGNQIKRIMIGNARRTFLLADHTKSSSRGIFLLSSWDEISHFFSDAPLESTLETVIKQHGVTILT</sequence>
<dbReference type="SUPFAM" id="SSF100950">
    <property type="entry name" value="NagB/RpiA/CoA transferase-like"/>
    <property type="match status" value="1"/>
</dbReference>
<dbReference type="PANTHER" id="PTHR30363">
    <property type="entry name" value="HTH-TYPE TRANSCRIPTIONAL REGULATOR SRLR-RELATED"/>
    <property type="match status" value="1"/>
</dbReference>
<dbReference type="PANTHER" id="PTHR30363:SF44">
    <property type="entry name" value="AGA OPERON TRANSCRIPTIONAL REPRESSOR-RELATED"/>
    <property type="match status" value="1"/>
</dbReference>
<evidence type="ECO:0000256" key="1">
    <source>
        <dbReference type="ARBA" id="ARBA00023015"/>
    </source>
</evidence>
<dbReference type="Proteomes" id="UP000824072">
    <property type="component" value="Unassembled WGS sequence"/>
</dbReference>
<dbReference type="Gene3D" id="1.10.10.10">
    <property type="entry name" value="Winged helix-like DNA-binding domain superfamily/Winged helix DNA-binding domain"/>
    <property type="match status" value="1"/>
</dbReference>
<keyword evidence="3" id="KW-0804">Transcription</keyword>
<evidence type="ECO:0000256" key="2">
    <source>
        <dbReference type="ARBA" id="ARBA00023125"/>
    </source>
</evidence>
<name>A0A9D1LDA1_9FIRM</name>
<dbReference type="InterPro" id="IPR001034">
    <property type="entry name" value="DeoR_HTH"/>
</dbReference>
<reference evidence="5" key="1">
    <citation type="submission" date="2020-10" db="EMBL/GenBank/DDBJ databases">
        <authorList>
            <person name="Gilroy R."/>
        </authorList>
    </citation>
    <scope>NUCLEOTIDE SEQUENCE</scope>
    <source>
        <strain evidence="5">ChiHcec3-11533</strain>
    </source>
</reference>
<dbReference type="Pfam" id="PF00455">
    <property type="entry name" value="DeoRC"/>
    <property type="match status" value="1"/>
</dbReference>
<proteinExistence type="predicted"/>
<accession>A0A9D1LDA1</accession>
<dbReference type="AlphaFoldDB" id="A0A9D1LDA1"/>
<dbReference type="EMBL" id="DVMU01000181">
    <property type="protein sequence ID" value="HIU34482.1"/>
    <property type="molecule type" value="Genomic_DNA"/>
</dbReference>
<dbReference type="SMART" id="SM00420">
    <property type="entry name" value="HTH_DEOR"/>
    <property type="match status" value="1"/>
</dbReference>
<dbReference type="InterPro" id="IPR018356">
    <property type="entry name" value="Tscrpt_reg_HTH_DeoR_CS"/>
</dbReference>
<dbReference type="InterPro" id="IPR050313">
    <property type="entry name" value="Carb_Metab_HTH_regulators"/>
</dbReference>
<gene>
    <name evidence="5" type="ORF">IAB02_07965</name>
</gene>
<keyword evidence="1" id="KW-0805">Transcription regulation</keyword>
<dbReference type="GO" id="GO:0003677">
    <property type="term" value="F:DNA binding"/>
    <property type="evidence" value="ECO:0007669"/>
    <property type="project" value="UniProtKB-KW"/>
</dbReference>
<dbReference type="PROSITE" id="PS00894">
    <property type="entry name" value="HTH_DEOR_1"/>
    <property type="match status" value="1"/>
</dbReference>
<dbReference type="GO" id="GO:0003700">
    <property type="term" value="F:DNA-binding transcription factor activity"/>
    <property type="evidence" value="ECO:0007669"/>
    <property type="project" value="InterPro"/>
</dbReference>
<dbReference type="InterPro" id="IPR036390">
    <property type="entry name" value="WH_DNA-bd_sf"/>
</dbReference>
<evidence type="ECO:0000313" key="5">
    <source>
        <dbReference type="EMBL" id="HIU34482.1"/>
    </source>
</evidence>
<reference evidence="5" key="2">
    <citation type="journal article" date="2021" name="PeerJ">
        <title>Extensive microbial diversity within the chicken gut microbiome revealed by metagenomics and culture.</title>
        <authorList>
            <person name="Gilroy R."/>
            <person name="Ravi A."/>
            <person name="Getino M."/>
            <person name="Pursley I."/>
            <person name="Horton D.L."/>
            <person name="Alikhan N.F."/>
            <person name="Baker D."/>
            <person name="Gharbi K."/>
            <person name="Hall N."/>
            <person name="Watson M."/>
            <person name="Adriaenssens E.M."/>
            <person name="Foster-Nyarko E."/>
            <person name="Jarju S."/>
            <person name="Secka A."/>
            <person name="Antonio M."/>
            <person name="Oren A."/>
            <person name="Chaudhuri R.R."/>
            <person name="La Ragione R."/>
            <person name="Hildebrand F."/>
            <person name="Pallen M.J."/>
        </authorList>
    </citation>
    <scope>NUCLEOTIDE SEQUENCE</scope>
    <source>
        <strain evidence="5">ChiHcec3-11533</strain>
    </source>
</reference>
<dbReference type="SUPFAM" id="SSF46785">
    <property type="entry name" value="Winged helix' DNA-binding domain"/>
    <property type="match status" value="1"/>
</dbReference>
<dbReference type="SMART" id="SM01134">
    <property type="entry name" value="DeoRC"/>
    <property type="match status" value="1"/>
</dbReference>
<dbReference type="InterPro" id="IPR036388">
    <property type="entry name" value="WH-like_DNA-bd_sf"/>
</dbReference>
<evidence type="ECO:0000256" key="3">
    <source>
        <dbReference type="ARBA" id="ARBA00023163"/>
    </source>
</evidence>
<feature type="domain" description="HTH deoR-type" evidence="4">
    <location>
        <begin position="3"/>
        <end position="58"/>
    </location>
</feature>
<dbReference type="InterPro" id="IPR037171">
    <property type="entry name" value="NagB/RpiA_transferase-like"/>
</dbReference>
<evidence type="ECO:0000313" key="6">
    <source>
        <dbReference type="Proteomes" id="UP000824072"/>
    </source>
</evidence>
<dbReference type="InterPro" id="IPR014036">
    <property type="entry name" value="DeoR-like_C"/>
</dbReference>
<organism evidence="5 6">
    <name type="scientific">Candidatus Pullichristensenella excrementigallinarum</name>
    <dbReference type="NCBI Taxonomy" id="2840907"/>
    <lineage>
        <taxon>Bacteria</taxon>
        <taxon>Bacillati</taxon>
        <taxon>Bacillota</taxon>
        <taxon>Clostridia</taxon>
        <taxon>Candidatus Pullichristensenella</taxon>
    </lineage>
</organism>
<dbReference type="PRINTS" id="PR00037">
    <property type="entry name" value="HTHLACR"/>
</dbReference>
<evidence type="ECO:0000259" key="4">
    <source>
        <dbReference type="PROSITE" id="PS51000"/>
    </source>
</evidence>
<comment type="caution">
    <text evidence="5">The sequence shown here is derived from an EMBL/GenBank/DDBJ whole genome shotgun (WGS) entry which is preliminary data.</text>
</comment>
<keyword evidence="2" id="KW-0238">DNA-binding</keyword>
<dbReference type="Pfam" id="PF08220">
    <property type="entry name" value="HTH_DeoR"/>
    <property type="match status" value="1"/>
</dbReference>
<protein>
    <submittedName>
        <fullName evidence="5">DeoR/GlpR transcriptional regulator</fullName>
    </submittedName>
</protein>
<dbReference type="PROSITE" id="PS51000">
    <property type="entry name" value="HTH_DEOR_2"/>
    <property type="match status" value="1"/>
</dbReference>